<dbReference type="Proteomes" id="UP001057402">
    <property type="component" value="Chromosome 6"/>
</dbReference>
<protein>
    <submittedName>
        <fullName evidence="1">Uncharacterized protein</fullName>
    </submittedName>
</protein>
<name>A0ACB9QFF1_9MYRT</name>
<gene>
    <name evidence="1" type="ORF">MLD38_021412</name>
</gene>
<sequence>MHGYLRPILLHHWGDKSPDMKIFGLMPRDIDSKRMYRGYMKSNKYCICAWGYEVHTPHVVEAIFYECVPVIISGNYVPTFFEVLDWETFAVFVSEEDVPNLRDILLGIHEKEYLRMQDS</sequence>
<dbReference type="EMBL" id="CM042885">
    <property type="protein sequence ID" value="KAI4365428.1"/>
    <property type="molecule type" value="Genomic_DNA"/>
</dbReference>
<evidence type="ECO:0000313" key="2">
    <source>
        <dbReference type="Proteomes" id="UP001057402"/>
    </source>
</evidence>
<comment type="caution">
    <text evidence="1">The sequence shown here is derived from an EMBL/GenBank/DDBJ whole genome shotgun (WGS) entry which is preliminary data.</text>
</comment>
<reference evidence="2" key="1">
    <citation type="journal article" date="2023" name="Front. Plant Sci.">
        <title>Chromosomal-level genome assembly of Melastoma candidum provides insights into trichome evolution.</title>
        <authorList>
            <person name="Zhong Y."/>
            <person name="Wu W."/>
            <person name="Sun C."/>
            <person name="Zou P."/>
            <person name="Liu Y."/>
            <person name="Dai S."/>
            <person name="Zhou R."/>
        </authorList>
    </citation>
    <scope>NUCLEOTIDE SEQUENCE [LARGE SCALE GENOMIC DNA]</scope>
</reference>
<evidence type="ECO:0000313" key="1">
    <source>
        <dbReference type="EMBL" id="KAI4365428.1"/>
    </source>
</evidence>
<accession>A0ACB9QFF1</accession>
<organism evidence="1 2">
    <name type="scientific">Melastoma candidum</name>
    <dbReference type="NCBI Taxonomy" id="119954"/>
    <lineage>
        <taxon>Eukaryota</taxon>
        <taxon>Viridiplantae</taxon>
        <taxon>Streptophyta</taxon>
        <taxon>Embryophyta</taxon>
        <taxon>Tracheophyta</taxon>
        <taxon>Spermatophyta</taxon>
        <taxon>Magnoliopsida</taxon>
        <taxon>eudicotyledons</taxon>
        <taxon>Gunneridae</taxon>
        <taxon>Pentapetalae</taxon>
        <taxon>rosids</taxon>
        <taxon>malvids</taxon>
        <taxon>Myrtales</taxon>
        <taxon>Melastomataceae</taxon>
        <taxon>Melastomatoideae</taxon>
        <taxon>Melastomateae</taxon>
        <taxon>Melastoma</taxon>
    </lineage>
</organism>
<keyword evidence="2" id="KW-1185">Reference proteome</keyword>
<proteinExistence type="predicted"/>